<dbReference type="RefSeq" id="WP_105732735.1">
    <property type="nucleotide sequence ID" value="NZ_PVBT01000001.1"/>
</dbReference>
<protein>
    <submittedName>
        <fullName evidence="2">Histidine kinase</fullName>
    </submittedName>
</protein>
<dbReference type="AlphaFoldDB" id="A0A2S9JYW9"/>
<keyword evidence="2" id="KW-0808">Transferase</keyword>
<feature type="chain" id="PRO_5015628031" evidence="1">
    <location>
        <begin position="20"/>
        <end position="163"/>
    </location>
</feature>
<name>A0A2S9JYW9_9HYPH</name>
<keyword evidence="3" id="KW-1185">Reference proteome</keyword>
<keyword evidence="2" id="KW-0418">Kinase</keyword>
<dbReference type="EMBL" id="PVBT01000001">
    <property type="protein sequence ID" value="PRD58509.1"/>
    <property type="molecule type" value="Genomic_DNA"/>
</dbReference>
<dbReference type="OrthoDB" id="8288922at2"/>
<comment type="caution">
    <text evidence="2">The sequence shown here is derived from an EMBL/GenBank/DDBJ whole genome shotgun (WGS) entry which is preliminary data.</text>
</comment>
<evidence type="ECO:0000313" key="2">
    <source>
        <dbReference type="EMBL" id="PRD58509.1"/>
    </source>
</evidence>
<accession>A0A2S9JYW9</accession>
<evidence type="ECO:0000256" key="1">
    <source>
        <dbReference type="SAM" id="SignalP"/>
    </source>
</evidence>
<proteinExistence type="predicted"/>
<keyword evidence="1" id="KW-0732">Signal</keyword>
<dbReference type="Proteomes" id="UP000238563">
    <property type="component" value="Unassembled WGS sequence"/>
</dbReference>
<gene>
    <name evidence="2" type="ORF">C5750_05210</name>
</gene>
<organism evidence="2 3">
    <name type="scientific">Phyllobacterium myrsinacearum</name>
    <dbReference type="NCBI Taxonomy" id="28101"/>
    <lineage>
        <taxon>Bacteria</taxon>
        <taxon>Pseudomonadati</taxon>
        <taxon>Pseudomonadota</taxon>
        <taxon>Alphaproteobacteria</taxon>
        <taxon>Hyphomicrobiales</taxon>
        <taxon>Phyllobacteriaceae</taxon>
        <taxon>Phyllobacterium</taxon>
    </lineage>
</organism>
<sequence length="163" mass="16994">MKKIVLATMIALAPAAAPAATLTFPSEAPVAAITIPDSWGPKETDSGIDATSDDSAIYLSVDVADAKTSDKVISDAIDFLTENGVKIDDSTKKESTDHVNGMDMTNMDWTGTDKEGAVNIGLSFAAPTPDKLLVITYWGSNGTQEKHGPELLAIIGSLKAAAK</sequence>
<reference evidence="2 3" key="1">
    <citation type="submission" date="2018-02" db="EMBL/GenBank/DDBJ databases">
        <title>The draft genome of Phyllobacterium myrsinacearum DSM5892.</title>
        <authorList>
            <person name="Li L."/>
            <person name="Liu L."/>
            <person name="Zhang X."/>
            <person name="Wang T."/>
        </authorList>
    </citation>
    <scope>NUCLEOTIDE SEQUENCE [LARGE SCALE GENOMIC DNA]</scope>
    <source>
        <strain evidence="2 3">DSM 5892</strain>
    </source>
</reference>
<dbReference type="GO" id="GO:0016301">
    <property type="term" value="F:kinase activity"/>
    <property type="evidence" value="ECO:0007669"/>
    <property type="project" value="UniProtKB-KW"/>
</dbReference>
<feature type="signal peptide" evidence="1">
    <location>
        <begin position="1"/>
        <end position="19"/>
    </location>
</feature>
<evidence type="ECO:0000313" key="3">
    <source>
        <dbReference type="Proteomes" id="UP000238563"/>
    </source>
</evidence>